<sequence>MHSEIARCVPFLVLDEEKKMMLFPLLFLHKEAPSPHNSTAWVEIPHASTKTAFSFAKWVHVGCEVAADLVRLHINGEIAGEMPLSSSAVNDSNLNGLRSISLAGTDGDDDRFEGYIHSFEVLPKTSSIKAHFGKNPPLQLSVDGSSASEIEEDEDGVWSIVGGKLMVLKAMCSYAFYFLYLIGIQASCRRNFSLDVTLRDAFGEPINKEMEVVASLLYADNGLPVEKPDDAEAPLLTSYDGIEFACCDRPSKLTNGCASFKLKIAQVLIRI</sequence>
<accession>A0A6A4LRD5</accession>
<protein>
    <submittedName>
        <fullName evidence="1">Uncharacterized protein</fullName>
    </submittedName>
</protein>
<dbReference type="OrthoDB" id="10263919at2759"/>
<name>A0A6A4LRD5_9ERIC</name>
<dbReference type="SUPFAM" id="SSF49899">
    <property type="entry name" value="Concanavalin A-like lectins/glucanases"/>
    <property type="match status" value="1"/>
</dbReference>
<evidence type="ECO:0000313" key="1">
    <source>
        <dbReference type="EMBL" id="KAE9457969.1"/>
    </source>
</evidence>
<dbReference type="Proteomes" id="UP000428333">
    <property type="component" value="Linkage Group LG06"/>
</dbReference>
<dbReference type="InterPro" id="IPR013320">
    <property type="entry name" value="ConA-like_dom_sf"/>
</dbReference>
<dbReference type="AlphaFoldDB" id="A0A6A4LRD5"/>
<keyword evidence="2" id="KW-1185">Reference proteome</keyword>
<organism evidence="1 2">
    <name type="scientific">Rhododendron williamsianum</name>
    <dbReference type="NCBI Taxonomy" id="262921"/>
    <lineage>
        <taxon>Eukaryota</taxon>
        <taxon>Viridiplantae</taxon>
        <taxon>Streptophyta</taxon>
        <taxon>Embryophyta</taxon>
        <taxon>Tracheophyta</taxon>
        <taxon>Spermatophyta</taxon>
        <taxon>Magnoliopsida</taxon>
        <taxon>eudicotyledons</taxon>
        <taxon>Gunneridae</taxon>
        <taxon>Pentapetalae</taxon>
        <taxon>asterids</taxon>
        <taxon>Ericales</taxon>
        <taxon>Ericaceae</taxon>
        <taxon>Ericoideae</taxon>
        <taxon>Rhodoreae</taxon>
        <taxon>Rhododendron</taxon>
    </lineage>
</organism>
<comment type="caution">
    <text evidence="1">The sequence shown here is derived from an EMBL/GenBank/DDBJ whole genome shotgun (WGS) entry which is preliminary data.</text>
</comment>
<dbReference type="EMBL" id="QEFC01001445">
    <property type="protein sequence ID" value="KAE9457969.1"/>
    <property type="molecule type" value="Genomic_DNA"/>
</dbReference>
<feature type="non-terminal residue" evidence="1">
    <location>
        <position position="1"/>
    </location>
</feature>
<proteinExistence type="predicted"/>
<gene>
    <name evidence="1" type="ORF">C3L33_10128</name>
</gene>
<reference evidence="1 2" key="1">
    <citation type="journal article" date="2019" name="Genome Biol. Evol.">
        <title>The Rhododendron genome and chromosomal organization provide insight into shared whole-genome duplications across the heath family (Ericaceae).</title>
        <authorList>
            <person name="Soza V.L."/>
            <person name="Lindsley D."/>
            <person name="Waalkes A."/>
            <person name="Ramage E."/>
            <person name="Patwardhan R.P."/>
            <person name="Burton J.N."/>
            <person name="Adey A."/>
            <person name="Kumar A."/>
            <person name="Qiu R."/>
            <person name="Shendure J."/>
            <person name="Hall B."/>
        </authorList>
    </citation>
    <scope>NUCLEOTIDE SEQUENCE [LARGE SCALE GENOMIC DNA]</scope>
    <source>
        <strain evidence="1">RSF 1966-606</strain>
    </source>
</reference>
<evidence type="ECO:0000313" key="2">
    <source>
        <dbReference type="Proteomes" id="UP000428333"/>
    </source>
</evidence>